<dbReference type="GeneID" id="9051098"/>
<sequence length="183" mass="19759">MSSACPVERSACGSAHITSARSCVISLVTVLDVISHGLCGEPCPLCPVCYHDVACGISFEDIGSAVATGGRVYTLPECGHTFYLDGLDQYMEYNPTRGEHQAIQLRACPVCREPIFTAPRYGNIIKAQLELVARVKERLIVASRELTLQDRQEINRAMQSERGVLGAAAGHWSVDIIVGPKVG</sequence>
<name>C5LUT9_PERM5</name>
<evidence type="ECO:0000313" key="1">
    <source>
        <dbReference type="EMBL" id="EEQ99503.1"/>
    </source>
</evidence>
<evidence type="ECO:0000313" key="2">
    <source>
        <dbReference type="Proteomes" id="UP000007800"/>
    </source>
</evidence>
<accession>C5LUT9</accession>
<dbReference type="InParanoid" id="C5LUT9"/>
<dbReference type="Gene3D" id="3.30.40.10">
    <property type="entry name" value="Zinc/RING finger domain, C3HC4 (zinc finger)"/>
    <property type="match status" value="1"/>
</dbReference>
<reference evidence="1 2" key="1">
    <citation type="submission" date="2008-07" db="EMBL/GenBank/DDBJ databases">
        <authorList>
            <person name="El-Sayed N."/>
            <person name="Caler E."/>
            <person name="Inman J."/>
            <person name="Amedeo P."/>
            <person name="Hass B."/>
            <person name="Wortman J."/>
        </authorList>
    </citation>
    <scope>NUCLEOTIDE SEQUENCE [LARGE SCALE GENOMIC DNA]</scope>
    <source>
        <strain evidence="2">ATCC 50983 / TXsc</strain>
    </source>
</reference>
<dbReference type="SUPFAM" id="SSF57850">
    <property type="entry name" value="RING/U-box"/>
    <property type="match status" value="1"/>
</dbReference>
<dbReference type="InterPro" id="IPR013083">
    <property type="entry name" value="Znf_RING/FYVE/PHD"/>
</dbReference>
<organism evidence="2">
    <name type="scientific">Perkinsus marinus (strain ATCC 50983 / TXsc)</name>
    <dbReference type="NCBI Taxonomy" id="423536"/>
    <lineage>
        <taxon>Eukaryota</taxon>
        <taxon>Sar</taxon>
        <taxon>Alveolata</taxon>
        <taxon>Perkinsozoa</taxon>
        <taxon>Perkinsea</taxon>
        <taxon>Perkinsida</taxon>
        <taxon>Perkinsidae</taxon>
        <taxon>Perkinsus</taxon>
    </lineage>
</organism>
<dbReference type="OrthoDB" id="2423195at2759"/>
<proteinExistence type="predicted"/>
<dbReference type="EMBL" id="GG685652">
    <property type="protein sequence ID" value="EEQ99503.1"/>
    <property type="molecule type" value="Genomic_DNA"/>
</dbReference>
<keyword evidence="2" id="KW-1185">Reference proteome</keyword>
<gene>
    <name evidence="1" type="ORF">Pmar_PMAR000158</name>
</gene>
<dbReference type="RefSeq" id="XP_002766786.1">
    <property type="nucleotide sequence ID" value="XM_002766740.1"/>
</dbReference>
<dbReference type="Proteomes" id="UP000007800">
    <property type="component" value="Unassembled WGS sequence"/>
</dbReference>
<protein>
    <submittedName>
        <fullName evidence="1">Uncharacterized protein</fullName>
    </submittedName>
</protein>
<dbReference type="AlphaFoldDB" id="C5LUT9"/>